<dbReference type="HOGENOM" id="CLU_078912_3_0_9"/>
<dbReference type="GO" id="GO:0006633">
    <property type="term" value="P:fatty acid biosynthetic process"/>
    <property type="evidence" value="ECO:0007669"/>
    <property type="project" value="InterPro"/>
</dbReference>
<evidence type="ECO:0000256" key="5">
    <source>
        <dbReference type="ARBA" id="ARBA00022490"/>
    </source>
</evidence>
<proteinExistence type="inferred from homology"/>
<reference evidence="11 12" key="1">
    <citation type="submission" date="2008-11" db="EMBL/GenBank/DDBJ databases">
        <title>Draft genome sequence of Bacteroides pectinophilus (ATCC 43243).</title>
        <authorList>
            <person name="Sudarsanam P."/>
            <person name="Ley R."/>
            <person name="Guruge J."/>
            <person name="Turnbaugh P.J."/>
            <person name="Mahowald M."/>
            <person name="Liep D."/>
            <person name="Gordon J."/>
        </authorList>
    </citation>
    <scope>NUCLEOTIDE SEQUENCE [LARGE SCALE GENOMIC DNA]</scope>
    <source>
        <strain evidence="11 12">ATCC 43243</strain>
    </source>
</reference>
<name>B7AQ32_9FIRM</name>
<keyword evidence="8" id="KW-0443">Lipid metabolism</keyword>
<evidence type="ECO:0000256" key="3">
    <source>
        <dbReference type="ARBA" id="ARBA00009174"/>
    </source>
</evidence>
<evidence type="ECO:0000256" key="2">
    <source>
        <dbReference type="ARBA" id="ARBA00004496"/>
    </source>
</evidence>
<protein>
    <recommendedName>
        <fullName evidence="4">3-hydroxyacyl-[acyl-carrier-protein] dehydratase</fullName>
        <ecNumber evidence="4">4.2.1.59</ecNumber>
    </recommendedName>
</protein>
<dbReference type="NCBIfam" id="NF000582">
    <property type="entry name" value="PRK00006.1"/>
    <property type="match status" value="1"/>
</dbReference>
<gene>
    <name evidence="11" type="ORF">BACPEC_00788</name>
</gene>
<evidence type="ECO:0000256" key="9">
    <source>
        <dbReference type="ARBA" id="ARBA00023239"/>
    </source>
</evidence>
<dbReference type="GO" id="GO:0009245">
    <property type="term" value="P:lipid A biosynthetic process"/>
    <property type="evidence" value="ECO:0007669"/>
    <property type="project" value="UniProtKB-KW"/>
</dbReference>
<keyword evidence="12" id="KW-1185">Reference proteome</keyword>
<dbReference type="SUPFAM" id="SSF54637">
    <property type="entry name" value="Thioesterase/thiol ester dehydrase-isomerase"/>
    <property type="match status" value="1"/>
</dbReference>
<dbReference type="PANTHER" id="PTHR30272:SF1">
    <property type="entry name" value="3-HYDROXYACYL-[ACYL-CARRIER-PROTEIN] DEHYDRATASE"/>
    <property type="match status" value="1"/>
</dbReference>
<keyword evidence="9" id="KW-0456">Lyase</keyword>
<dbReference type="eggNOG" id="COG0764">
    <property type="taxonomic scope" value="Bacteria"/>
</dbReference>
<dbReference type="InterPro" id="IPR010084">
    <property type="entry name" value="FabZ"/>
</dbReference>
<keyword evidence="7" id="KW-0441">Lipid A biosynthesis</keyword>
<keyword evidence="6" id="KW-0444">Lipid biosynthesis</keyword>
<dbReference type="EC" id="4.2.1.59" evidence="4"/>
<dbReference type="Pfam" id="PF07977">
    <property type="entry name" value="FabA"/>
    <property type="match status" value="1"/>
</dbReference>
<evidence type="ECO:0000256" key="4">
    <source>
        <dbReference type="ARBA" id="ARBA00013167"/>
    </source>
</evidence>
<comment type="caution">
    <text evidence="11">The sequence shown here is derived from an EMBL/GenBank/DDBJ whole genome shotgun (WGS) entry which is preliminary data.</text>
</comment>
<keyword evidence="5" id="KW-0963">Cytoplasm</keyword>
<comment type="subcellular location">
    <subcellularLocation>
        <location evidence="2">Cytoplasm</location>
    </subcellularLocation>
</comment>
<dbReference type="Proteomes" id="UP000003136">
    <property type="component" value="Unassembled WGS sequence"/>
</dbReference>
<dbReference type="EMBL" id="ABVQ01000035">
    <property type="protein sequence ID" value="EEC57804.1"/>
    <property type="molecule type" value="Genomic_DNA"/>
</dbReference>
<dbReference type="AlphaFoldDB" id="B7AQ32"/>
<evidence type="ECO:0000256" key="6">
    <source>
        <dbReference type="ARBA" id="ARBA00022516"/>
    </source>
</evidence>
<evidence type="ECO:0000256" key="10">
    <source>
        <dbReference type="ARBA" id="ARBA00025049"/>
    </source>
</evidence>
<dbReference type="Gene3D" id="3.10.129.10">
    <property type="entry name" value="Hotdog Thioesterase"/>
    <property type="match status" value="1"/>
</dbReference>
<evidence type="ECO:0000256" key="1">
    <source>
        <dbReference type="ARBA" id="ARBA00001055"/>
    </source>
</evidence>
<dbReference type="NCBIfam" id="TIGR01750">
    <property type="entry name" value="fabZ"/>
    <property type="match status" value="1"/>
</dbReference>
<sequence length="141" mass="15290">MLNTRQIMDIIPHRHPFLLVDRIEELKPGIRAVGVKAVTYDEPYFSGHFPDEPVMPGVLQIEACAQVGAVAILSLDENKGKTAYFGGISSARFKRKVVPGGDVLTMECEIIKRKGPVGVGKATAKVGDEIALTAELTFVIN</sequence>
<evidence type="ECO:0000256" key="7">
    <source>
        <dbReference type="ARBA" id="ARBA00022556"/>
    </source>
</evidence>
<dbReference type="GO" id="GO:0019171">
    <property type="term" value="F:(3R)-hydroxyacyl-[acyl-carrier-protein] dehydratase activity"/>
    <property type="evidence" value="ECO:0007669"/>
    <property type="project" value="UniProtKB-EC"/>
</dbReference>
<comment type="function">
    <text evidence="10">Involved in unsaturated fatty acids biosynthesis. Catalyzes the dehydration of short chain beta-hydroxyacyl-ACPs and long chain saturated and unsaturated beta-hydroxyacyl-ACPs.</text>
</comment>
<comment type="catalytic activity">
    <reaction evidence="1">
        <text>a (3R)-hydroxyacyl-[ACP] = a (2E)-enoyl-[ACP] + H2O</text>
        <dbReference type="Rhea" id="RHEA:13097"/>
        <dbReference type="Rhea" id="RHEA-COMP:9925"/>
        <dbReference type="Rhea" id="RHEA-COMP:9945"/>
        <dbReference type="ChEBI" id="CHEBI:15377"/>
        <dbReference type="ChEBI" id="CHEBI:78784"/>
        <dbReference type="ChEBI" id="CHEBI:78827"/>
        <dbReference type="EC" id="4.2.1.59"/>
    </reaction>
</comment>
<dbReference type="FunFam" id="3.10.129.10:FF:000001">
    <property type="entry name" value="3-hydroxyacyl-[acyl-carrier-protein] dehydratase FabZ"/>
    <property type="match status" value="1"/>
</dbReference>
<accession>B7AQ32</accession>
<dbReference type="InterPro" id="IPR013114">
    <property type="entry name" value="FabA_FabZ"/>
</dbReference>
<evidence type="ECO:0000313" key="12">
    <source>
        <dbReference type="Proteomes" id="UP000003136"/>
    </source>
</evidence>
<reference evidence="11 12" key="2">
    <citation type="submission" date="2008-11" db="EMBL/GenBank/DDBJ databases">
        <authorList>
            <person name="Fulton L."/>
            <person name="Clifton S."/>
            <person name="Fulton B."/>
            <person name="Xu J."/>
            <person name="Minx P."/>
            <person name="Pepin K.H."/>
            <person name="Johnson M."/>
            <person name="Bhonagiri V."/>
            <person name="Nash W.E."/>
            <person name="Mardis E.R."/>
            <person name="Wilson R.K."/>
        </authorList>
    </citation>
    <scope>NUCLEOTIDE SEQUENCE [LARGE SCALE GENOMIC DNA]</scope>
    <source>
        <strain evidence="11 12">ATCC 43243</strain>
    </source>
</reference>
<evidence type="ECO:0000313" key="11">
    <source>
        <dbReference type="EMBL" id="EEC57804.1"/>
    </source>
</evidence>
<comment type="similarity">
    <text evidence="3">Belongs to the thioester dehydratase family. FabZ subfamily.</text>
</comment>
<dbReference type="GO" id="GO:0016020">
    <property type="term" value="C:membrane"/>
    <property type="evidence" value="ECO:0007669"/>
    <property type="project" value="GOC"/>
</dbReference>
<evidence type="ECO:0000256" key="8">
    <source>
        <dbReference type="ARBA" id="ARBA00023098"/>
    </source>
</evidence>
<organism evidence="11 12">
    <name type="scientific">[Bacteroides] pectinophilus ATCC 43243</name>
    <dbReference type="NCBI Taxonomy" id="483218"/>
    <lineage>
        <taxon>Bacteria</taxon>
        <taxon>Bacillati</taxon>
        <taxon>Bacillota</taxon>
        <taxon>Clostridia</taxon>
        <taxon>Eubacteriales</taxon>
    </lineage>
</organism>
<dbReference type="GO" id="GO:0005737">
    <property type="term" value="C:cytoplasm"/>
    <property type="evidence" value="ECO:0007669"/>
    <property type="project" value="UniProtKB-SubCell"/>
</dbReference>
<dbReference type="PANTHER" id="PTHR30272">
    <property type="entry name" value="3-HYDROXYACYL-[ACYL-CARRIER-PROTEIN] DEHYDRATASE"/>
    <property type="match status" value="1"/>
</dbReference>
<dbReference type="InterPro" id="IPR029069">
    <property type="entry name" value="HotDog_dom_sf"/>
</dbReference>
<dbReference type="CDD" id="cd01288">
    <property type="entry name" value="FabZ"/>
    <property type="match status" value="1"/>
</dbReference>
<dbReference type="STRING" id="483218.BACPEC_00788"/>